<dbReference type="AlphaFoldDB" id="A0AA91U5W6"/>
<keyword evidence="5" id="KW-1185">Reference proteome</keyword>
<evidence type="ECO:0000313" key="2">
    <source>
        <dbReference type="EMBL" id="PCD01100.1"/>
    </source>
</evidence>
<evidence type="ECO:0000313" key="3">
    <source>
        <dbReference type="EMBL" id="QFY56444.1"/>
    </source>
</evidence>
<evidence type="ECO:0000313" key="4">
    <source>
        <dbReference type="Proteomes" id="UP000243750"/>
    </source>
</evidence>
<accession>A0AA91U5W6</accession>
<organism evidence="2 4">
    <name type="scientific">Halopseudomonas pelagia</name>
    <dbReference type="NCBI Taxonomy" id="553151"/>
    <lineage>
        <taxon>Bacteria</taxon>
        <taxon>Pseudomonadati</taxon>
        <taxon>Pseudomonadota</taxon>
        <taxon>Gammaproteobacteria</taxon>
        <taxon>Pseudomonadales</taxon>
        <taxon>Pseudomonadaceae</taxon>
        <taxon>Halopseudomonas</taxon>
    </lineage>
</organism>
<dbReference type="InterPro" id="IPR029052">
    <property type="entry name" value="Metallo-depent_PP-like"/>
</dbReference>
<evidence type="ECO:0000259" key="1">
    <source>
        <dbReference type="Pfam" id="PF00149"/>
    </source>
</evidence>
<sequence length="244" mass="26867">MRIHLLSDLHLECEDFVPEVDDADVVVLAGDICPHQRGVTWAEEAFNCAVIYIPGNHEFYGGDLTDTLQKMRASAGDNVWILDCEEIVMGNVRFLGMTMWTDFSSTGDTEKASLTAQKAIPDFKCIRAEKSRFIEPADLIVRSRASRNWLTGCLATPFDGKTVVITHHAPSMKSLEGSPHAGGLLDGAFANAWDDLIGAPVDLWLHGHTHFPVDYVLNGTRVVSNPRGYLGEVEGFDPTLILEI</sequence>
<name>A0AA91U5W6_9GAMM</name>
<reference evidence="2 4" key="1">
    <citation type="submission" date="2017-09" db="EMBL/GenBank/DDBJ databases">
        <title>Bacterial and phytoplankton interrelationship in Kongsfjorden, an Arctic fjord.</title>
        <authorList>
            <person name="Sinha R."/>
            <person name="Krishnan K."/>
        </authorList>
    </citation>
    <scope>NUCLEOTIDE SEQUENCE [LARGE SCALE GENOMIC DNA]</scope>
    <source>
        <strain evidence="2 4">58</strain>
    </source>
</reference>
<protein>
    <submittedName>
        <fullName evidence="2">Serine/threonine protein phosphatase</fullName>
    </submittedName>
</protein>
<dbReference type="PANTHER" id="PTHR37844:SF2">
    <property type="entry name" value="SER_THR PROTEIN PHOSPHATASE SUPERFAMILY (AFU_ORTHOLOGUE AFUA_1G14840)"/>
    <property type="match status" value="1"/>
</dbReference>
<dbReference type="SUPFAM" id="SSF56300">
    <property type="entry name" value="Metallo-dependent phosphatases"/>
    <property type="match status" value="1"/>
</dbReference>
<dbReference type="Gene3D" id="3.60.21.10">
    <property type="match status" value="1"/>
</dbReference>
<dbReference type="EMBL" id="NWMT01000035">
    <property type="protein sequence ID" value="PCD01100.1"/>
    <property type="molecule type" value="Genomic_DNA"/>
</dbReference>
<dbReference type="Pfam" id="PF00149">
    <property type="entry name" value="Metallophos"/>
    <property type="match status" value="1"/>
</dbReference>
<dbReference type="GO" id="GO:0016787">
    <property type="term" value="F:hydrolase activity"/>
    <property type="evidence" value="ECO:0007669"/>
    <property type="project" value="InterPro"/>
</dbReference>
<dbReference type="InterPro" id="IPR004843">
    <property type="entry name" value="Calcineurin-like_PHP"/>
</dbReference>
<gene>
    <name evidence="2" type="ORF">CO192_01940</name>
    <name evidence="3" type="ORF">EAO82_08760</name>
</gene>
<dbReference type="PANTHER" id="PTHR37844">
    <property type="entry name" value="SER/THR PROTEIN PHOSPHATASE SUPERFAMILY (AFU_ORTHOLOGUE AFUA_1G14840)"/>
    <property type="match status" value="1"/>
</dbReference>
<proteinExistence type="predicted"/>
<dbReference type="EMBL" id="CP033116">
    <property type="protein sequence ID" value="QFY56444.1"/>
    <property type="molecule type" value="Genomic_DNA"/>
</dbReference>
<dbReference type="Proteomes" id="UP000344571">
    <property type="component" value="Chromosome"/>
</dbReference>
<evidence type="ECO:0000313" key="5">
    <source>
        <dbReference type="Proteomes" id="UP000344571"/>
    </source>
</evidence>
<reference evidence="3 5" key="2">
    <citation type="submission" date="2018-10" db="EMBL/GenBank/DDBJ databases">
        <title>Complete genome sequence of Pseudomonas pelagia strain Kongs-67.</title>
        <authorList>
            <person name="Sinha R.K."/>
            <person name="Krishnan K."/>
        </authorList>
    </citation>
    <scope>NUCLEOTIDE SEQUENCE [LARGE SCALE GENOMIC DNA]</scope>
    <source>
        <strain evidence="3 5">Kongs-67</strain>
    </source>
</reference>
<dbReference type="RefSeq" id="WP_096344947.1">
    <property type="nucleotide sequence ID" value="NZ_CP033116.1"/>
</dbReference>
<feature type="domain" description="Calcineurin-like phosphoesterase" evidence="1">
    <location>
        <begin position="1"/>
        <end position="211"/>
    </location>
</feature>
<dbReference type="Proteomes" id="UP000243750">
    <property type="component" value="Unassembled WGS sequence"/>
</dbReference>